<reference evidence="1" key="1">
    <citation type="journal article" date="2011" name="PLoS Biol.">
        <title>Gene gain and loss during evolution of obligate parasitism in the white rust pathogen of Arabidopsis thaliana.</title>
        <authorList>
            <person name="Kemen E."/>
            <person name="Gardiner A."/>
            <person name="Schultz-Larsen T."/>
            <person name="Kemen A.C."/>
            <person name="Balmuth A.L."/>
            <person name="Robert-Seilaniantz A."/>
            <person name="Bailey K."/>
            <person name="Holub E."/>
            <person name="Studholme D.J."/>
            <person name="Maclean D."/>
            <person name="Jones J.D."/>
        </authorList>
    </citation>
    <scope>NUCLEOTIDE SEQUENCE</scope>
</reference>
<evidence type="ECO:0000313" key="1">
    <source>
        <dbReference type="EMBL" id="CCA20470.1"/>
    </source>
</evidence>
<organism evidence="1">
    <name type="scientific">Albugo laibachii Nc14</name>
    <dbReference type="NCBI Taxonomy" id="890382"/>
    <lineage>
        <taxon>Eukaryota</taxon>
        <taxon>Sar</taxon>
        <taxon>Stramenopiles</taxon>
        <taxon>Oomycota</taxon>
        <taxon>Peronosporomycetes</taxon>
        <taxon>Albuginales</taxon>
        <taxon>Albuginaceae</taxon>
        <taxon>Albugo</taxon>
    </lineage>
</organism>
<protein>
    <submittedName>
        <fullName evidence="1">AlNc14C95G5831 protein</fullName>
    </submittedName>
</protein>
<proteinExistence type="predicted"/>
<dbReference type="EMBL" id="FR824140">
    <property type="protein sequence ID" value="CCA20470.1"/>
    <property type="molecule type" value="Genomic_DNA"/>
</dbReference>
<gene>
    <name evidence="1" type="primary">AlNc14C95G5831</name>
    <name evidence="1" type="ORF">ALNC14_066130</name>
</gene>
<dbReference type="AlphaFoldDB" id="F0WGV5"/>
<sequence length="98" mass="11393">MIGSTVRKRRAAKSSDWKANKVQKLRKRDIAGLMRHAFFDEECKLGFLSPSELNVPYQISYFRTSKHSYRIGVIYFKTSVINCDRDKASRCEHISGDF</sequence>
<dbReference type="HOGENOM" id="CLU_2337898_0_0_1"/>
<reference evidence="1" key="2">
    <citation type="submission" date="2011-02" db="EMBL/GenBank/DDBJ databases">
        <authorList>
            <person name="MacLean D."/>
        </authorList>
    </citation>
    <scope>NUCLEOTIDE SEQUENCE</scope>
</reference>
<name>F0WGV5_9STRA</name>
<accession>F0WGV5</accession>